<sequence length="184" mass="19467">MKLLARLGLIAGILVSAFTFSASAQQPDPDNQLTVTTDKGSFVIQLRPDLAPHHVEQIKKLAAEGFYNGVVFHRVIDGFMAQTGDPTGTGTGGSQLPDLQAEFSNETFDRGTVGMARAQDPNSANSQFFIMLADGDFLDGQYTVVGDVVSGMEVVDQIKKGDEARNGTVADPDKMLSVTVGGAS</sequence>
<organism evidence="6 7">
    <name type="scientific">Aureimonas altamirensis</name>
    <dbReference type="NCBI Taxonomy" id="370622"/>
    <lineage>
        <taxon>Bacteria</taxon>
        <taxon>Pseudomonadati</taxon>
        <taxon>Pseudomonadota</taxon>
        <taxon>Alphaproteobacteria</taxon>
        <taxon>Hyphomicrobiales</taxon>
        <taxon>Aurantimonadaceae</taxon>
        <taxon>Aureimonas</taxon>
    </lineage>
</organism>
<dbReference type="OrthoDB" id="9807797at2"/>
<dbReference type="CDD" id="cd00317">
    <property type="entry name" value="cyclophilin"/>
    <property type="match status" value="1"/>
</dbReference>
<dbReference type="PROSITE" id="PS50072">
    <property type="entry name" value="CSA_PPIASE_2"/>
    <property type="match status" value="1"/>
</dbReference>
<dbReference type="GO" id="GO:0003755">
    <property type="term" value="F:peptidyl-prolyl cis-trans isomerase activity"/>
    <property type="evidence" value="ECO:0007669"/>
    <property type="project" value="UniProtKB-UniRule"/>
</dbReference>
<proteinExistence type="inferred from homology"/>
<dbReference type="PANTHER" id="PTHR45625:SF4">
    <property type="entry name" value="PEPTIDYLPROLYL ISOMERASE DOMAIN AND WD REPEAT-CONTAINING PROTEIN 1"/>
    <property type="match status" value="1"/>
</dbReference>
<dbReference type="Pfam" id="PF00160">
    <property type="entry name" value="Pro_isomerase"/>
    <property type="match status" value="1"/>
</dbReference>
<dbReference type="AlphaFoldDB" id="A0A0B1Q1Q5"/>
<dbReference type="PROSITE" id="PS00170">
    <property type="entry name" value="CSA_PPIASE_1"/>
    <property type="match status" value="1"/>
</dbReference>
<gene>
    <name evidence="6" type="ORF">LA66_20550</name>
</gene>
<protein>
    <recommendedName>
        <fullName evidence="4">Peptidyl-prolyl cis-trans isomerase</fullName>
        <shortName evidence="4">PPIase</shortName>
        <ecNumber evidence="4">5.2.1.8</ecNumber>
    </recommendedName>
</protein>
<feature type="chain" id="PRO_5006513993" description="Peptidyl-prolyl cis-trans isomerase" evidence="4">
    <location>
        <begin position="25"/>
        <end position="184"/>
    </location>
</feature>
<keyword evidence="3 4" id="KW-0413">Isomerase</keyword>
<dbReference type="EC" id="5.2.1.8" evidence="4"/>
<dbReference type="PANTHER" id="PTHR45625">
    <property type="entry name" value="PEPTIDYL-PROLYL CIS-TRANS ISOMERASE-RELATED"/>
    <property type="match status" value="1"/>
</dbReference>
<evidence type="ECO:0000256" key="2">
    <source>
        <dbReference type="ARBA" id="ARBA00023110"/>
    </source>
</evidence>
<dbReference type="RefSeq" id="WP_039196256.1">
    <property type="nucleotide sequence ID" value="NZ_JAQRFV010000005.1"/>
</dbReference>
<dbReference type="PRINTS" id="PR00153">
    <property type="entry name" value="CSAPPISMRASE"/>
</dbReference>
<evidence type="ECO:0000313" key="7">
    <source>
        <dbReference type="Proteomes" id="UP000030826"/>
    </source>
</evidence>
<comment type="similarity">
    <text evidence="1 4">Belongs to the cyclophilin-type PPIase family.</text>
</comment>
<name>A0A0B1Q1Q5_9HYPH</name>
<feature type="signal peptide" evidence="4">
    <location>
        <begin position="1"/>
        <end position="24"/>
    </location>
</feature>
<dbReference type="Gene3D" id="2.40.100.10">
    <property type="entry name" value="Cyclophilin-like"/>
    <property type="match status" value="1"/>
</dbReference>
<evidence type="ECO:0000256" key="3">
    <source>
        <dbReference type="ARBA" id="ARBA00023235"/>
    </source>
</evidence>
<evidence type="ECO:0000313" key="6">
    <source>
        <dbReference type="EMBL" id="KHJ52962.1"/>
    </source>
</evidence>
<feature type="domain" description="PPIase cyclophilin-type" evidence="5">
    <location>
        <begin position="40"/>
        <end position="183"/>
    </location>
</feature>
<comment type="caution">
    <text evidence="6">The sequence shown here is derived from an EMBL/GenBank/DDBJ whole genome shotgun (WGS) entry which is preliminary data.</text>
</comment>
<dbReference type="SUPFAM" id="SSF50891">
    <property type="entry name" value="Cyclophilin-like"/>
    <property type="match status" value="1"/>
</dbReference>
<dbReference type="GO" id="GO:0006457">
    <property type="term" value="P:protein folding"/>
    <property type="evidence" value="ECO:0007669"/>
    <property type="project" value="InterPro"/>
</dbReference>
<comment type="catalytic activity">
    <reaction evidence="4">
        <text>[protein]-peptidylproline (omega=180) = [protein]-peptidylproline (omega=0)</text>
        <dbReference type="Rhea" id="RHEA:16237"/>
        <dbReference type="Rhea" id="RHEA-COMP:10747"/>
        <dbReference type="Rhea" id="RHEA-COMP:10748"/>
        <dbReference type="ChEBI" id="CHEBI:83833"/>
        <dbReference type="ChEBI" id="CHEBI:83834"/>
        <dbReference type="EC" id="5.2.1.8"/>
    </reaction>
</comment>
<keyword evidence="2 4" id="KW-0697">Rotamase</keyword>
<evidence type="ECO:0000259" key="5">
    <source>
        <dbReference type="PROSITE" id="PS50072"/>
    </source>
</evidence>
<dbReference type="InterPro" id="IPR029000">
    <property type="entry name" value="Cyclophilin-like_dom_sf"/>
</dbReference>
<dbReference type="InterPro" id="IPR002130">
    <property type="entry name" value="Cyclophilin-type_PPIase_dom"/>
</dbReference>
<dbReference type="STRING" id="370622.LA66_20550"/>
<dbReference type="Proteomes" id="UP000030826">
    <property type="component" value="Unassembled WGS sequence"/>
</dbReference>
<reference evidence="6 7" key="1">
    <citation type="submission" date="2014-09" db="EMBL/GenBank/DDBJ databases">
        <title>Isolation and characterization of Aurantimonas altamirensis ON-56566 from clinical sample following a dog bite.</title>
        <authorList>
            <person name="Eshaghi A."/>
            <person name="Li A."/>
            <person name="Shahinas D."/>
            <person name="Bahn P."/>
            <person name="Kus J.V."/>
            <person name="Patel S.N."/>
        </authorList>
    </citation>
    <scope>NUCLEOTIDE SEQUENCE [LARGE SCALE GENOMIC DNA]</scope>
    <source>
        <strain evidence="6 7">ON-56566</strain>
    </source>
</reference>
<evidence type="ECO:0000256" key="4">
    <source>
        <dbReference type="RuleBase" id="RU363019"/>
    </source>
</evidence>
<evidence type="ECO:0000256" key="1">
    <source>
        <dbReference type="ARBA" id="ARBA00007365"/>
    </source>
</evidence>
<comment type="function">
    <text evidence="4">PPIases accelerate the folding of proteins. It catalyzes the cis-trans isomerization of proline imidic peptide bonds in oligopeptides.</text>
</comment>
<dbReference type="EMBL" id="JRFJ01000011">
    <property type="protein sequence ID" value="KHJ52962.1"/>
    <property type="molecule type" value="Genomic_DNA"/>
</dbReference>
<dbReference type="InterPro" id="IPR044666">
    <property type="entry name" value="Cyclophilin_A-like"/>
</dbReference>
<dbReference type="InterPro" id="IPR020892">
    <property type="entry name" value="Cyclophilin-type_PPIase_CS"/>
</dbReference>
<keyword evidence="4" id="KW-0732">Signal</keyword>
<accession>A0A0B1Q1Q5</accession>